<name>A0ACB8ZUH3_CICIN</name>
<keyword evidence="2" id="KW-1185">Reference proteome</keyword>
<protein>
    <submittedName>
        <fullName evidence="1">Uncharacterized protein</fullName>
    </submittedName>
</protein>
<comment type="caution">
    <text evidence="1">The sequence shown here is derived from an EMBL/GenBank/DDBJ whole genome shotgun (WGS) entry which is preliminary data.</text>
</comment>
<evidence type="ECO:0000313" key="1">
    <source>
        <dbReference type="EMBL" id="KAI3700989.1"/>
    </source>
</evidence>
<dbReference type="Proteomes" id="UP001055811">
    <property type="component" value="Linkage Group LG08"/>
</dbReference>
<reference evidence="1 2" key="2">
    <citation type="journal article" date="2022" name="Mol. Ecol. Resour.">
        <title>The genomes of chicory, endive, great burdock and yacon provide insights into Asteraceae paleo-polyploidization history and plant inulin production.</title>
        <authorList>
            <person name="Fan W."/>
            <person name="Wang S."/>
            <person name="Wang H."/>
            <person name="Wang A."/>
            <person name="Jiang F."/>
            <person name="Liu H."/>
            <person name="Zhao H."/>
            <person name="Xu D."/>
            <person name="Zhang Y."/>
        </authorList>
    </citation>
    <scope>NUCLEOTIDE SEQUENCE [LARGE SCALE GENOMIC DNA]</scope>
    <source>
        <strain evidence="2">cv. Punajuju</strain>
        <tissue evidence="1">Leaves</tissue>
    </source>
</reference>
<accession>A0ACB8ZUH3</accession>
<sequence>MSNTWRLLQFEIYGETEPRKARWIYHVESYDVSDDDMSVDEVDGASDDLNDDDDLDEMLNKIGQSSAKLLKLNLSSDRFSPDPGDDEGYKVLIVVALYPDGLCVVEKIHHRRCCLLKRRPLCLGILRSNQKLNIPALR</sequence>
<organism evidence="1 2">
    <name type="scientific">Cichorium intybus</name>
    <name type="common">Chicory</name>
    <dbReference type="NCBI Taxonomy" id="13427"/>
    <lineage>
        <taxon>Eukaryota</taxon>
        <taxon>Viridiplantae</taxon>
        <taxon>Streptophyta</taxon>
        <taxon>Embryophyta</taxon>
        <taxon>Tracheophyta</taxon>
        <taxon>Spermatophyta</taxon>
        <taxon>Magnoliopsida</taxon>
        <taxon>eudicotyledons</taxon>
        <taxon>Gunneridae</taxon>
        <taxon>Pentapetalae</taxon>
        <taxon>asterids</taxon>
        <taxon>campanulids</taxon>
        <taxon>Asterales</taxon>
        <taxon>Asteraceae</taxon>
        <taxon>Cichorioideae</taxon>
        <taxon>Cichorieae</taxon>
        <taxon>Cichoriinae</taxon>
        <taxon>Cichorium</taxon>
    </lineage>
</organism>
<gene>
    <name evidence="1" type="ORF">L2E82_45630</name>
</gene>
<evidence type="ECO:0000313" key="2">
    <source>
        <dbReference type="Proteomes" id="UP001055811"/>
    </source>
</evidence>
<reference evidence="2" key="1">
    <citation type="journal article" date="2022" name="Mol. Ecol. Resour.">
        <title>The genomes of chicory, endive, great burdock and yacon provide insights into Asteraceae palaeo-polyploidization history and plant inulin production.</title>
        <authorList>
            <person name="Fan W."/>
            <person name="Wang S."/>
            <person name="Wang H."/>
            <person name="Wang A."/>
            <person name="Jiang F."/>
            <person name="Liu H."/>
            <person name="Zhao H."/>
            <person name="Xu D."/>
            <person name="Zhang Y."/>
        </authorList>
    </citation>
    <scope>NUCLEOTIDE SEQUENCE [LARGE SCALE GENOMIC DNA]</scope>
    <source>
        <strain evidence="2">cv. Punajuju</strain>
    </source>
</reference>
<dbReference type="EMBL" id="CM042016">
    <property type="protein sequence ID" value="KAI3700989.1"/>
    <property type="molecule type" value="Genomic_DNA"/>
</dbReference>
<proteinExistence type="predicted"/>